<evidence type="ECO:0000256" key="4">
    <source>
        <dbReference type="ARBA" id="ARBA00022840"/>
    </source>
</evidence>
<evidence type="ECO:0000256" key="8">
    <source>
        <dbReference type="HAMAP-Rule" id="MF_00440"/>
    </source>
</evidence>
<keyword evidence="6 8" id="KW-0238">DNA-binding</keyword>
<comment type="similarity">
    <text evidence="8">Belongs to the NrdR family.</text>
</comment>
<dbReference type="GO" id="GO:0005524">
    <property type="term" value="F:ATP binding"/>
    <property type="evidence" value="ECO:0007669"/>
    <property type="project" value="UniProtKB-UniRule"/>
</dbReference>
<dbReference type="OrthoDB" id="9807461at2"/>
<dbReference type="Proteomes" id="UP000319383">
    <property type="component" value="Chromosome"/>
</dbReference>
<keyword evidence="2 8" id="KW-0547">Nucleotide-binding</keyword>
<evidence type="ECO:0000313" key="10">
    <source>
        <dbReference type="EMBL" id="QDU41570.1"/>
    </source>
</evidence>
<accession>A0A517ZGH1</accession>
<dbReference type="Pfam" id="PF22811">
    <property type="entry name" value="Zn_ribbon_NrdR"/>
    <property type="match status" value="1"/>
</dbReference>
<protein>
    <recommendedName>
        <fullName evidence="8">Transcriptional repressor NrdR</fullName>
    </recommendedName>
</protein>
<dbReference type="PROSITE" id="PS51161">
    <property type="entry name" value="ATP_CONE"/>
    <property type="match status" value="1"/>
</dbReference>
<dbReference type="InterPro" id="IPR003796">
    <property type="entry name" value="RNR_NrdR-like"/>
</dbReference>
<dbReference type="GO" id="GO:0045892">
    <property type="term" value="P:negative regulation of DNA-templated transcription"/>
    <property type="evidence" value="ECO:0007669"/>
    <property type="project" value="UniProtKB-UniRule"/>
</dbReference>
<reference evidence="10 11" key="1">
    <citation type="submission" date="2019-02" db="EMBL/GenBank/DDBJ databases">
        <title>Deep-cultivation of Planctomycetes and their phenomic and genomic characterization uncovers novel biology.</title>
        <authorList>
            <person name="Wiegand S."/>
            <person name="Jogler M."/>
            <person name="Boedeker C."/>
            <person name="Pinto D."/>
            <person name="Vollmers J."/>
            <person name="Rivas-Marin E."/>
            <person name="Kohn T."/>
            <person name="Peeters S.H."/>
            <person name="Heuer A."/>
            <person name="Rast P."/>
            <person name="Oberbeckmann S."/>
            <person name="Bunk B."/>
            <person name="Jeske O."/>
            <person name="Meyerdierks A."/>
            <person name="Storesund J.E."/>
            <person name="Kallscheuer N."/>
            <person name="Luecker S."/>
            <person name="Lage O.M."/>
            <person name="Pohl T."/>
            <person name="Merkel B.J."/>
            <person name="Hornburger P."/>
            <person name="Mueller R.-W."/>
            <person name="Bruemmer F."/>
            <person name="Labrenz M."/>
            <person name="Spormann A.M."/>
            <person name="Op den Camp H."/>
            <person name="Overmann J."/>
            <person name="Amann R."/>
            <person name="Jetten M.S.M."/>
            <person name="Mascher T."/>
            <person name="Medema M.H."/>
            <person name="Devos D.P."/>
            <person name="Kaster A.-K."/>
            <person name="Ovreas L."/>
            <person name="Rohde M."/>
            <person name="Galperin M.Y."/>
            <person name="Jogler C."/>
        </authorList>
    </citation>
    <scope>NUCLEOTIDE SEQUENCE [LARGE SCALE GENOMIC DNA]</scope>
    <source>
        <strain evidence="10 11">Mal52</strain>
    </source>
</reference>
<dbReference type="GO" id="GO:0008270">
    <property type="term" value="F:zinc ion binding"/>
    <property type="evidence" value="ECO:0007669"/>
    <property type="project" value="UniProtKB-KW"/>
</dbReference>
<evidence type="ECO:0000256" key="3">
    <source>
        <dbReference type="ARBA" id="ARBA00022771"/>
    </source>
</evidence>
<dbReference type="InterPro" id="IPR055173">
    <property type="entry name" value="NrdR-like_N"/>
</dbReference>
<evidence type="ECO:0000313" key="11">
    <source>
        <dbReference type="Proteomes" id="UP000319383"/>
    </source>
</evidence>
<dbReference type="AlphaFoldDB" id="A0A517ZGH1"/>
<evidence type="ECO:0000256" key="1">
    <source>
        <dbReference type="ARBA" id="ARBA00022491"/>
    </source>
</evidence>
<sequence length="153" mass="18165">MKCPFCHHDETKVTDSRASQDHAIRRRRECLDCGRRFTTYEKVEEAPLKVIKKDGNRVPFDRHNIRAGLEKACFKRPVSDEQIEEIVNKVETDVYQNFEREVPSPYIGERVFNILRGVDQVAFVRFASVYREFKDVNDFVEELEPMLRDPDRR</sequence>
<evidence type="ECO:0000256" key="2">
    <source>
        <dbReference type="ARBA" id="ARBA00022741"/>
    </source>
</evidence>
<name>A0A517ZGH1_9PLAN</name>
<organism evidence="10 11">
    <name type="scientific">Symmachiella dynata</name>
    <dbReference type="NCBI Taxonomy" id="2527995"/>
    <lineage>
        <taxon>Bacteria</taxon>
        <taxon>Pseudomonadati</taxon>
        <taxon>Planctomycetota</taxon>
        <taxon>Planctomycetia</taxon>
        <taxon>Planctomycetales</taxon>
        <taxon>Planctomycetaceae</taxon>
        <taxon>Symmachiella</taxon>
    </lineage>
</organism>
<comment type="caution">
    <text evidence="8">Lacks conserved residue(s) required for the propagation of feature annotation.</text>
</comment>
<evidence type="ECO:0000259" key="9">
    <source>
        <dbReference type="PROSITE" id="PS51161"/>
    </source>
</evidence>
<keyword evidence="7 8" id="KW-0804">Transcription</keyword>
<gene>
    <name evidence="8 10" type="primary">nrdR</name>
    <name evidence="10" type="ORF">Mal52_00230</name>
</gene>
<evidence type="ECO:0000256" key="7">
    <source>
        <dbReference type="ARBA" id="ARBA00023163"/>
    </source>
</evidence>
<evidence type="ECO:0000256" key="5">
    <source>
        <dbReference type="ARBA" id="ARBA00023015"/>
    </source>
</evidence>
<dbReference type="HAMAP" id="MF_00440">
    <property type="entry name" value="NrdR"/>
    <property type="match status" value="1"/>
</dbReference>
<keyword evidence="1 8" id="KW-0678">Repressor</keyword>
<keyword evidence="3" id="KW-0479">Metal-binding</keyword>
<dbReference type="PANTHER" id="PTHR30455">
    <property type="entry name" value="TRANSCRIPTIONAL REPRESSOR NRDR"/>
    <property type="match status" value="1"/>
</dbReference>
<dbReference type="PANTHER" id="PTHR30455:SF2">
    <property type="entry name" value="TRANSCRIPTIONAL REPRESSOR NRDR"/>
    <property type="match status" value="1"/>
</dbReference>
<dbReference type="Pfam" id="PF03477">
    <property type="entry name" value="ATP-cone"/>
    <property type="match status" value="1"/>
</dbReference>
<dbReference type="EMBL" id="CP036276">
    <property type="protein sequence ID" value="QDU41570.1"/>
    <property type="molecule type" value="Genomic_DNA"/>
</dbReference>
<keyword evidence="4 8" id="KW-0067">ATP-binding</keyword>
<dbReference type="NCBIfam" id="TIGR00244">
    <property type="entry name" value="transcriptional regulator NrdR"/>
    <property type="match status" value="1"/>
</dbReference>
<dbReference type="GO" id="GO:0003677">
    <property type="term" value="F:DNA binding"/>
    <property type="evidence" value="ECO:0007669"/>
    <property type="project" value="UniProtKB-KW"/>
</dbReference>
<feature type="domain" description="ATP-cone" evidence="9">
    <location>
        <begin position="48"/>
        <end position="138"/>
    </location>
</feature>
<keyword evidence="11" id="KW-1185">Reference proteome</keyword>
<evidence type="ECO:0000256" key="6">
    <source>
        <dbReference type="ARBA" id="ARBA00023125"/>
    </source>
</evidence>
<proteinExistence type="inferred from homology"/>
<comment type="function">
    <text evidence="8">Negatively regulates transcription of bacterial ribonucleotide reductase nrd genes and operons by binding to NrdR-boxes.</text>
</comment>
<dbReference type="RefSeq" id="WP_145373597.1">
    <property type="nucleotide sequence ID" value="NZ_CAXBED010000427.1"/>
</dbReference>
<keyword evidence="5 8" id="KW-0805">Transcription regulation</keyword>
<keyword evidence="3" id="KW-0863">Zinc-finger</keyword>
<dbReference type="InterPro" id="IPR005144">
    <property type="entry name" value="ATP-cone_dom"/>
</dbReference>
<keyword evidence="3" id="KW-0862">Zinc</keyword>
<dbReference type="KEGG" id="sdyn:Mal52_00230"/>